<dbReference type="EMBL" id="JARQBN010000001">
    <property type="protein sequence ID" value="MDT2827018.1"/>
    <property type="molecule type" value="Genomic_DNA"/>
</dbReference>
<feature type="domain" description="GIY-YIG" evidence="1">
    <location>
        <begin position="11"/>
        <end position="35"/>
    </location>
</feature>
<dbReference type="Proteomes" id="UP001265301">
    <property type="component" value="Unassembled WGS sequence"/>
</dbReference>
<organism evidence="2 3">
    <name type="scientific">Enterococcus viikkiensis</name>
    <dbReference type="NCBI Taxonomy" id="930854"/>
    <lineage>
        <taxon>Bacteria</taxon>
        <taxon>Bacillati</taxon>
        <taxon>Bacillota</taxon>
        <taxon>Bacilli</taxon>
        <taxon>Lactobacillales</taxon>
        <taxon>Enterococcaceae</taxon>
        <taxon>Enterococcus</taxon>
    </lineage>
</organism>
<dbReference type="SUPFAM" id="SSF82771">
    <property type="entry name" value="GIY-YIG endonuclease"/>
    <property type="match status" value="1"/>
</dbReference>
<sequence>MLKEKVKNLPETPGIYRMKNTNGEIIYIGKAKNLK</sequence>
<comment type="caution">
    <text evidence="2">The sequence shown here is derived from an EMBL/GenBank/DDBJ whole genome shotgun (WGS) entry which is preliminary data.</text>
</comment>
<dbReference type="InterPro" id="IPR050066">
    <property type="entry name" value="UvrABC_protein_C"/>
</dbReference>
<name>A0ABU3FMV9_9ENTE</name>
<dbReference type="RefSeq" id="WP_311818259.1">
    <property type="nucleotide sequence ID" value="NZ_JARQBN010000001.1"/>
</dbReference>
<keyword evidence="3" id="KW-1185">Reference proteome</keyword>
<gene>
    <name evidence="2" type="ORF">P7H59_00980</name>
</gene>
<reference evidence="2 3" key="1">
    <citation type="submission" date="2023-03" db="EMBL/GenBank/DDBJ databases">
        <authorList>
            <person name="Shen W."/>
            <person name="Cai J."/>
        </authorList>
    </citation>
    <scope>NUCLEOTIDE SEQUENCE [LARGE SCALE GENOMIC DNA]</scope>
    <source>
        <strain evidence="2 3">B101</strain>
    </source>
</reference>
<dbReference type="Pfam" id="PF01541">
    <property type="entry name" value="GIY-YIG"/>
    <property type="match status" value="1"/>
</dbReference>
<dbReference type="InterPro" id="IPR035901">
    <property type="entry name" value="GIY-YIG_endonuc_sf"/>
</dbReference>
<dbReference type="Gene3D" id="3.40.1440.10">
    <property type="entry name" value="GIY-YIG endonuclease"/>
    <property type="match status" value="1"/>
</dbReference>
<protein>
    <submittedName>
        <fullName evidence="2">GIY-YIG nuclease family protein</fullName>
    </submittedName>
</protein>
<dbReference type="InterPro" id="IPR000305">
    <property type="entry name" value="GIY-YIG_endonuc"/>
</dbReference>
<accession>A0ABU3FMV9</accession>
<evidence type="ECO:0000313" key="3">
    <source>
        <dbReference type="Proteomes" id="UP001265301"/>
    </source>
</evidence>
<evidence type="ECO:0000259" key="1">
    <source>
        <dbReference type="PROSITE" id="PS50164"/>
    </source>
</evidence>
<dbReference type="PANTHER" id="PTHR30562:SF1">
    <property type="entry name" value="UVRABC SYSTEM PROTEIN C"/>
    <property type="match status" value="1"/>
</dbReference>
<dbReference type="PANTHER" id="PTHR30562">
    <property type="entry name" value="UVRC/OXIDOREDUCTASE"/>
    <property type="match status" value="1"/>
</dbReference>
<dbReference type="PROSITE" id="PS50164">
    <property type="entry name" value="GIY_YIG"/>
    <property type="match status" value="1"/>
</dbReference>
<evidence type="ECO:0000313" key="2">
    <source>
        <dbReference type="EMBL" id="MDT2827018.1"/>
    </source>
</evidence>
<proteinExistence type="predicted"/>